<dbReference type="GO" id="GO:0005737">
    <property type="term" value="C:cytoplasm"/>
    <property type="evidence" value="ECO:0007669"/>
    <property type="project" value="TreeGrafter"/>
</dbReference>
<dbReference type="STRING" id="1317125.SAMN05444128_3756"/>
<name>A0A1R3XT28_9BACT</name>
<dbReference type="PROSITE" id="PS00868">
    <property type="entry name" value="CYS_MET_METAB_PP"/>
    <property type="match status" value="1"/>
</dbReference>
<dbReference type="Pfam" id="PF01053">
    <property type="entry name" value="Cys_Met_Meta_PP"/>
    <property type="match status" value="1"/>
</dbReference>
<evidence type="ECO:0000256" key="1">
    <source>
        <dbReference type="ARBA" id="ARBA00001933"/>
    </source>
</evidence>
<dbReference type="InterPro" id="IPR000277">
    <property type="entry name" value="Cys/Met-Metab_PyrdxlP-dep_enz"/>
</dbReference>
<dbReference type="Gene3D" id="3.90.1150.10">
    <property type="entry name" value="Aspartate Aminotransferase, domain 1"/>
    <property type="match status" value="1"/>
</dbReference>
<evidence type="ECO:0000256" key="4">
    <source>
        <dbReference type="RuleBase" id="RU362118"/>
    </source>
</evidence>
<dbReference type="GO" id="GO:0019346">
    <property type="term" value="P:transsulfuration"/>
    <property type="evidence" value="ECO:0007669"/>
    <property type="project" value="InterPro"/>
</dbReference>
<evidence type="ECO:0000313" key="6">
    <source>
        <dbReference type="Proteomes" id="UP000187181"/>
    </source>
</evidence>
<dbReference type="InterPro" id="IPR015422">
    <property type="entry name" value="PyrdxlP-dep_Trfase_small"/>
</dbReference>
<dbReference type="FunFam" id="3.40.640.10:FF:000046">
    <property type="entry name" value="Cystathionine gamma-lyase"/>
    <property type="match status" value="1"/>
</dbReference>
<comment type="cofactor">
    <cofactor evidence="1 4">
        <name>pyridoxal 5'-phosphate</name>
        <dbReference type="ChEBI" id="CHEBI:597326"/>
    </cofactor>
</comment>
<feature type="modified residue" description="N6-(pyridoxal phosphate)lysine" evidence="3">
    <location>
        <position position="252"/>
    </location>
</feature>
<dbReference type="GO" id="GO:0016846">
    <property type="term" value="F:carbon-sulfur lyase activity"/>
    <property type="evidence" value="ECO:0007669"/>
    <property type="project" value="TreeGrafter"/>
</dbReference>
<dbReference type="EMBL" id="FTPP01000004">
    <property type="protein sequence ID" value="SIT94755.1"/>
    <property type="molecule type" value="Genomic_DNA"/>
</dbReference>
<evidence type="ECO:0000313" key="5">
    <source>
        <dbReference type="EMBL" id="SIT94755.1"/>
    </source>
</evidence>
<dbReference type="InterPro" id="IPR015421">
    <property type="entry name" value="PyrdxlP-dep_Trfase_major"/>
</dbReference>
<proteinExistence type="inferred from homology"/>
<dbReference type="CDD" id="cd00614">
    <property type="entry name" value="CGS_like"/>
    <property type="match status" value="1"/>
</dbReference>
<sequence>MLLCCFRSRFYGLVLVVFIPFLGGNDGKVCQQPEARNESTRGGPICYTMELSYILNELGEDRELYFNSVAPPILQTSNFASKTVDEMRRLLQQEAEAYLYTRGNNPTVTMIEKKIAALEGAEHAIAFGSGIAAVSAAVLSQLKAGDHVVSVDKPYGWTNVLMKSFLPRFGVEVTMVDGTDTENYRQAMRPNTRLLYLESPNSFTFEQQDIEAVAALAKAHGCSTIIDNSFASPLNQNPLQMGVDLVVHSCTKYIGGHSDTMGGVICGSRDMINRIFEREYMTLGAVLAPHDAWLLLRGLRTLPVRMERVAETTRKVVAWLQQQEKVEQIYYPFLPSNPQYELTKKQLRNNTGQFTIALKTDDMQKLEDFCNSLQHFLMAASWGGHESLIYPAAAYYNKETKYTGKLPFNLVRFYIGLEDADYLIKDIEQALTKV</sequence>
<dbReference type="PIRSF" id="PIRSF001434">
    <property type="entry name" value="CGS"/>
    <property type="match status" value="1"/>
</dbReference>
<accession>A0A1R3XT28</accession>
<dbReference type="Gene3D" id="3.40.640.10">
    <property type="entry name" value="Type I PLP-dependent aspartate aminotransferase-like (Major domain)"/>
    <property type="match status" value="1"/>
</dbReference>
<dbReference type="AlphaFoldDB" id="A0A1R3XT28"/>
<dbReference type="InterPro" id="IPR054542">
    <property type="entry name" value="Cys_met_metab_PP"/>
</dbReference>
<keyword evidence="2 3" id="KW-0663">Pyridoxal phosphate</keyword>
<organism evidence="5 6">
    <name type="scientific">Pontibacter indicus</name>
    <dbReference type="NCBI Taxonomy" id="1317125"/>
    <lineage>
        <taxon>Bacteria</taxon>
        <taxon>Pseudomonadati</taxon>
        <taxon>Bacteroidota</taxon>
        <taxon>Cytophagia</taxon>
        <taxon>Cytophagales</taxon>
        <taxon>Hymenobacteraceae</taxon>
        <taxon>Pontibacter</taxon>
    </lineage>
</organism>
<evidence type="ECO:0000256" key="2">
    <source>
        <dbReference type="ARBA" id="ARBA00022898"/>
    </source>
</evidence>
<dbReference type="InterPro" id="IPR015424">
    <property type="entry name" value="PyrdxlP-dep_Trfase"/>
</dbReference>
<keyword evidence="6" id="KW-1185">Reference proteome</keyword>
<dbReference type="SUPFAM" id="SSF53383">
    <property type="entry name" value="PLP-dependent transferases"/>
    <property type="match status" value="1"/>
</dbReference>
<keyword evidence="5" id="KW-0456">Lyase</keyword>
<gene>
    <name evidence="5" type="ORF">SAMN05444128_3756</name>
</gene>
<reference evidence="6" key="1">
    <citation type="submission" date="2017-01" db="EMBL/GenBank/DDBJ databases">
        <authorList>
            <person name="Varghese N."/>
            <person name="Submissions S."/>
        </authorList>
    </citation>
    <scope>NUCLEOTIDE SEQUENCE [LARGE SCALE GENOMIC DNA]</scope>
    <source>
        <strain evidence="6">LP100</strain>
    </source>
</reference>
<protein>
    <submittedName>
        <fullName evidence="5">Cystathionine beta-lyase/cystathionine gamma-synthase</fullName>
    </submittedName>
</protein>
<dbReference type="PANTHER" id="PTHR11808">
    <property type="entry name" value="TRANS-SULFURATION ENZYME FAMILY MEMBER"/>
    <property type="match status" value="1"/>
</dbReference>
<comment type="similarity">
    <text evidence="4">Belongs to the trans-sulfuration enzymes family.</text>
</comment>
<dbReference type="Proteomes" id="UP000187181">
    <property type="component" value="Unassembled WGS sequence"/>
</dbReference>
<dbReference type="PANTHER" id="PTHR11808:SF80">
    <property type="entry name" value="CYSTATHIONINE GAMMA-LYASE"/>
    <property type="match status" value="1"/>
</dbReference>
<evidence type="ECO:0000256" key="3">
    <source>
        <dbReference type="PIRSR" id="PIRSR001434-2"/>
    </source>
</evidence>
<dbReference type="GO" id="GO:0030170">
    <property type="term" value="F:pyridoxal phosphate binding"/>
    <property type="evidence" value="ECO:0007669"/>
    <property type="project" value="InterPro"/>
</dbReference>